<dbReference type="Proteomes" id="UP001595579">
    <property type="component" value="Unassembled WGS sequence"/>
</dbReference>
<dbReference type="InterPro" id="IPR050882">
    <property type="entry name" value="Prepilin_peptidase/N-MTase"/>
</dbReference>
<evidence type="ECO:0000313" key="5">
    <source>
        <dbReference type="Proteomes" id="UP001595579"/>
    </source>
</evidence>
<accession>A0ABV7LN14</accession>
<evidence type="ECO:0000256" key="1">
    <source>
        <dbReference type="ARBA" id="ARBA00005801"/>
    </source>
</evidence>
<protein>
    <submittedName>
        <fullName evidence="4">Prepilin peptidase</fullName>
    </submittedName>
</protein>
<keyword evidence="5" id="KW-1185">Reference proteome</keyword>
<dbReference type="PANTHER" id="PTHR30487:SF0">
    <property type="entry name" value="PREPILIN LEADER PEPTIDASE_N-METHYLTRANSFERASE-RELATED"/>
    <property type="match status" value="1"/>
</dbReference>
<organism evidence="4 5">
    <name type="scientific">Litchfieldella rifensis</name>
    <dbReference type="NCBI Taxonomy" id="762643"/>
    <lineage>
        <taxon>Bacteria</taxon>
        <taxon>Pseudomonadati</taxon>
        <taxon>Pseudomonadota</taxon>
        <taxon>Gammaproteobacteria</taxon>
        <taxon>Oceanospirillales</taxon>
        <taxon>Halomonadaceae</taxon>
        <taxon>Litchfieldella</taxon>
    </lineage>
</organism>
<sequence>MRHEYLLIPGLLLLLIWSAAVWDLRTHKVPNVLVMAGAATGILLQGVLAGSGGVLATISGLAVGLVILLPGYLLGFTGAGDVKLMAAVGTFLGPYHVFIAALVSIFIGGVIALGFAASALFSKDSISPWARYGLMVKTLVTTGRPLYVAPAEGEVMGKKFPFAVSIALGTTGVLVWPWWSGMLT</sequence>
<dbReference type="RefSeq" id="WP_386772458.1">
    <property type="nucleotide sequence ID" value="NZ_JBHRUG010000017.1"/>
</dbReference>
<name>A0ABV7LN14_9GAMM</name>
<dbReference type="EMBL" id="JBHRUG010000017">
    <property type="protein sequence ID" value="MFC3283388.1"/>
    <property type="molecule type" value="Genomic_DNA"/>
</dbReference>
<feature type="transmembrane region" description="Helical" evidence="2">
    <location>
        <begin position="55"/>
        <end position="75"/>
    </location>
</feature>
<feature type="transmembrane region" description="Helical" evidence="2">
    <location>
        <begin position="160"/>
        <end position="179"/>
    </location>
</feature>
<reference evidence="5" key="1">
    <citation type="journal article" date="2019" name="Int. J. Syst. Evol. Microbiol.">
        <title>The Global Catalogue of Microorganisms (GCM) 10K type strain sequencing project: providing services to taxonomists for standard genome sequencing and annotation.</title>
        <authorList>
            <consortium name="The Broad Institute Genomics Platform"/>
            <consortium name="The Broad Institute Genome Sequencing Center for Infectious Disease"/>
            <person name="Wu L."/>
            <person name="Ma J."/>
        </authorList>
    </citation>
    <scope>NUCLEOTIDE SEQUENCE [LARGE SCALE GENOMIC DNA]</scope>
    <source>
        <strain evidence="5">CECT 7698</strain>
    </source>
</reference>
<evidence type="ECO:0000313" key="4">
    <source>
        <dbReference type="EMBL" id="MFC3283388.1"/>
    </source>
</evidence>
<dbReference type="PANTHER" id="PTHR30487">
    <property type="entry name" value="TYPE 4 PREPILIN-LIKE PROTEINS LEADER PEPTIDE-PROCESSING ENZYME"/>
    <property type="match status" value="1"/>
</dbReference>
<comment type="caution">
    <text evidence="4">The sequence shown here is derived from an EMBL/GenBank/DDBJ whole genome shotgun (WGS) entry which is preliminary data.</text>
</comment>
<dbReference type="InterPro" id="IPR000045">
    <property type="entry name" value="Prepilin_IV_endopep_pep"/>
</dbReference>
<evidence type="ECO:0000256" key="2">
    <source>
        <dbReference type="SAM" id="Phobius"/>
    </source>
</evidence>
<keyword evidence="2" id="KW-0472">Membrane</keyword>
<gene>
    <name evidence="4" type="ORF">ACFOEV_07190</name>
</gene>
<feature type="transmembrane region" description="Helical" evidence="2">
    <location>
        <begin position="31"/>
        <end position="48"/>
    </location>
</feature>
<dbReference type="Gene3D" id="1.20.120.1220">
    <property type="match status" value="1"/>
</dbReference>
<keyword evidence="2" id="KW-1133">Transmembrane helix</keyword>
<comment type="similarity">
    <text evidence="1">Belongs to the peptidase A24 family.</text>
</comment>
<feature type="transmembrane region" description="Helical" evidence="2">
    <location>
        <begin position="95"/>
        <end position="121"/>
    </location>
</feature>
<keyword evidence="2" id="KW-0812">Transmembrane</keyword>
<evidence type="ECO:0000259" key="3">
    <source>
        <dbReference type="Pfam" id="PF01478"/>
    </source>
</evidence>
<dbReference type="Pfam" id="PF01478">
    <property type="entry name" value="Peptidase_A24"/>
    <property type="match status" value="1"/>
</dbReference>
<proteinExistence type="inferred from homology"/>
<feature type="domain" description="Prepilin type IV endopeptidase peptidase" evidence="3">
    <location>
        <begin position="11"/>
        <end position="113"/>
    </location>
</feature>